<keyword evidence="3" id="KW-0815">Transposition</keyword>
<evidence type="ECO:0000256" key="4">
    <source>
        <dbReference type="ARBA" id="ARBA00023125"/>
    </source>
</evidence>
<keyword evidence="5" id="KW-0233">DNA recombination</keyword>
<evidence type="ECO:0000313" key="7">
    <source>
        <dbReference type="Proteomes" id="UP001251217"/>
    </source>
</evidence>
<evidence type="ECO:0000256" key="2">
    <source>
        <dbReference type="ARBA" id="ARBA00010961"/>
    </source>
</evidence>
<accession>A0ABU1XH54</accession>
<protein>
    <submittedName>
        <fullName evidence="6">Transposase-like protein</fullName>
    </submittedName>
</protein>
<name>A0ABU1XH54_9NOCA</name>
<dbReference type="EMBL" id="JAVDWW010000005">
    <property type="protein sequence ID" value="MDR7169684.1"/>
    <property type="molecule type" value="Genomic_DNA"/>
</dbReference>
<evidence type="ECO:0000256" key="3">
    <source>
        <dbReference type="ARBA" id="ARBA00022578"/>
    </source>
</evidence>
<evidence type="ECO:0000313" key="6">
    <source>
        <dbReference type="EMBL" id="MDR7169684.1"/>
    </source>
</evidence>
<sequence>MDPTTRTPSYEGSTQAACSSEVRNRGVKDVLFLVCDGLKGLPAVVGNVWPRGQCAFAITFADRWPDARTY</sequence>
<gene>
    <name evidence="6" type="ORF">J2W56_003428</name>
</gene>
<comment type="function">
    <text evidence="1">Required for the transposition of the insertion element.</text>
</comment>
<keyword evidence="4" id="KW-0238">DNA-binding</keyword>
<reference evidence="6 7" key="1">
    <citation type="submission" date="2023-07" db="EMBL/GenBank/DDBJ databases">
        <title>Sorghum-associated microbial communities from plants grown in Nebraska, USA.</title>
        <authorList>
            <person name="Schachtman D."/>
        </authorList>
    </citation>
    <scope>NUCLEOTIDE SEQUENCE [LARGE SCALE GENOMIC DNA]</scope>
    <source>
        <strain evidence="6 7">4272</strain>
    </source>
</reference>
<proteinExistence type="inferred from homology"/>
<keyword evidence="7" id="KW-1185">Reference proteome</keyword>
<organism evidence="6 7">
    <name type="scientific">Nocardia kruczakiae</name>
    <dbReference type="NCBI Taxonomy" id="261477"/>
    <lineage>
        <taxon>Bacteria</taxon>
        <taxon>Bacillati</taxon>
        <taxon>Actinomycetota</taxon>
        <taxon>Actinomycetes</taxon>
        <taxon>Mycobacteriales</taxon>
        <taxon>Nocardiaceae</taxon>
        <taxon>Nocardia</taxon>
    </lineage>
</organism>
<evidence type="ECO:0000256" key="1">
    <source>
        <dbReference type="ARBA" id="ARBA00002190"/>
    </source>
</evidence>
<comment type="caution">
    <text evidence="6">The sequence shown here is derived from an EMBL/GenBank/DDBJ whole genome shotgun (WGS) entry which is preliminary data.</text>
</comment>
<evidence type="ECO:0000256" key="5">
    <source>
        <dbReference type="ARBA" id="ARBA00023172"/>
    </source>
</evidence>
<dbReference type="Proteomes" id="UP001251217">
    <property type="component" value="Unassembled WGS sequence"/>
</dbReference>
<comment type="similarity">
    <text evidence="2">Belongs to the transposase mutator family.</text>
</comment>
<dbReference type="InterPro" id="IPR001207">
    <property type="entry name" value="Transposase_mutator"/>
</dbReference>
<dbReference type="Pfam" id="PF00872">
    <property type="entry name" value="Transposase_mut"/>
    <property type="match status" value="1"/>
</dbReference>